<evidence type="ECO:0000313" key="1">
    <source>
        <dbReference type="EMBL" id="NJC58072.1"/>
    </source>
</evidence>
<reference evidence="1 2" key="1">
    <citation type="submission" date="2020-03" db="EMBL/GenBank/DDBJ databases">
        <title>Sequencing the genomes of 1000 actinobacteria strains.</title>
        <authorList>
            <person name="Klenk H.-P."/>
        </authorList>
    </citation>
    <scope>NUCLEOTIDE SEQUENCE [LARGE SCALE GENOMIC DNA]</scope>
    <source>
        <strain evidence="1 2">DSM 18964</strain>
    </source>
</reference>
<evidence type="ECO:0000313" key="2">
    <source>
        <dbReference type="Proteomes" id="UP000576792"/>
    </source>
</evidence>
<sequence>MDRLVADVLAQALDAVFDAETGVMTATEGRVVVRAEEVHSHRHRIDLLGNCLGTVSVGAEDDATQPEFCVVGQVDGFLEPGRVVVLQNRDDGTEGLLGTDAHLDIDRCR</sequence>
<keyword evidence="2" id="KW-1185">Reference proteome</keyword>
<name>A0A846S9T1_9MICO</name>
<accession>A0A846S9T1</accession>
<dbReference type="Proteomes" id="UP000576792">
    <property type="component" value="Unassembled WGS sequence"/>
</dbReference>
<protein>
    <submittedName>
        <fullName evidence="1">Uncharacterized protein</fullName>
    </submittedName>
</protein>
<dbReference type="EMBL" id="JAATJN010000001">
    <property type="protein sequence ID" value="NJC58072.1"/>
    <property type="molecule type" value="Genomic_DNA"/>
</dbReference>
<organism evidence="1 2">
    <name type="scientific">Brevibacterium marinum</name>
    <dbReference type="NCBI Taxonomy" id="418643"/>
    <lineage>
        <taxon>Bacteria</taxon>
        <taxon>Bacillati</taxon>
        <taxon>Actinomycetota</taxon>
        <taxon>Actinomycetes</taxon>
        <taxon>Micrococcales</taxon>
        <taxon>Brevibacteriaceae</taxon>
        <taxon>Brevibacterium</taxon>
    </lineage>
</organism>
<dbReference type="AlphaFoldDB" id="A0A846S9T1"/>
<gene>
    <name evidence="1" type="ORF">BKA07_003107</name>
</gene>
<proteinExistence type="predicted"/>
<comment type="caution">
    <text evidence="1">The sequence shown here is derived from an EMBL/GenBank/DDBJ whole genome shotgun (WGS) entry which is preliminary data.</text>
</comment>